<proteinExistence type="inferred from homology"/>
<gene>
    <name evidence="9" type="ORF">P5673_006572</name>
</gene>
<dbReference type="GO" id="GO:0001786">
    <property type="term" value="F:phosphatidylserine binding"/>
    <property type="evidence" value="ECO:0007669"/>
    <property type="project" value="TreeGrafter"/>
</dbReference>
<evidence type="ECO:0000256" key="7">
    <source>
        <dbReference type="RuleBase" id="RU003540"/>
    </source>
</evidence>
<keyword evidence="5 7" id="KW-0041">Annexin</keyword>
<dbReference type="InterPro" id="IPR018502">
    <property type="entry name" value="Annexin_repeat"/>
</dbReference>
<dbReference type="EMBL" id="JARQWQ010000011">
    <property type="protein sequence ID" value="KAK2568628.1"/>
    <property type="molecule type" value="Genomic_DNA"/>
</dbReference>
<comment type="domain">
    <text evidence="7">A pair of annexin repeats may form one binding site for calcium and phospholipid.</text>
</comment>
<dbReference type="InterPro" id="IPR018252">
    <property type="entry name" value="Annexin_repeat_CS"/>
</dbReference>
<dbReference type="Proteomes" id="UP001249851">
    <property type="component" value="Unassembled WGS sequence"/>
</dbReference>
<evidence type="ECO:0000256" key="1">
    <source>
        <dbReference type="ARBA" id="ARBA00007831"/>
    </source>
</evidence>
<dbReference type="Pfam" id="PF13879">
    <property type="entry name" value="Hmw_CFAP97"/>
    <property type="match status" value="1"/>
</dbReference>
<dbReference type="InterPro" id="IPR001464">
    <property type="entry name" value="Annexin"/>
</dbReference>
<dbReference type="PANTHER" id="PTHR10502">
    <property type="entry name" value="ANNEXIN"/>
    <property type="match status" value="1"/>
</dbReference>
<dbReference type="GO" id="GO:0005509">
    <property type="term" value="F:calcium ion binding"/>
    <property type="evidence" value="ECO:0007669"/>
    <property type="project" value="InterPro"/>
</dbReference>
<reference evidence="9" key="2">
    <citation type="journal article" date="2023" name="Science">
        <title>Genomic signatures of disease resistance in endangered staghorn corals.</title>
        <authorList>
            <person name="Vollmer S.V."/>
            <person name="Selwyn J.D."/>
            <person name="Despard B.A."/>
            <person name="Roesel C.L."/>
        </authorList>
    </citation>
    <scope>NUCLEOTIDE SEQUENCE</scope>
    <source>
        <strain evidence="9">K2</strain>
    </source>
</reference>
<dbReference type="GO" id="GO:0012506">
    <property type="term" value="C:vesicle membrane"/>
    <property type="evidence" value="ECO:0007669"/>
    <property type="project" value="TreeGrafter"/>
</dbReference>
<sequence length="1942" mass="220234">MHSYLPGKKMPSCNKTVEKRFDKEKEDEYYERLQNVKPFLDLTPPKEHQHLQLSVKKIQMQQERQDAIDRQNQVILSALMKIKQSKATVDNWNKDWKPSNDRLRRFRERKERRIKLENEKQRERLKKIQPYYDVQEWEKDFKKHQYYLWMLDGGTKDYDEVEDGDEQEEEQSGDERLPNVESPEPEKNAKQKKEEQVKLPPIDKRKKDANGKKKDDYPDHVVIMDAEDIHRAIEENNKEKILEILGRVSEKKKLDKLKMKYKELYDKELIEEVKPNLDEEMQIALECLGSGAEEDSKQLYEAMKGIGTDDDILIEILCTRSNAEMRDIRAAYSKKYNSTLEEDLKGDTSGDLETLLVQLSKGERDESSEIDKELAKKDAKEIMEAGVAKWGTDEGKFISIFTMRSRPQLGATFPEYEKLSKTDIADSIDHEMDGDLQKAFLTLVKCIRDPTSFHSDKLHKALQEDDTKTLARIILNKSKTQLTELAAAYKKVHKVELADEIEKKCSGDLKTTLLAKLGKKGQVKEKQKRQQKPTEKPAEKTKNAAAKEKAKPKQATAAPAKDKASEKKKKEDEAAVEKDADELAKAIEADNKLRIVDLLAKNCSDESKLKKLQDKYRKKKNKDLLEALKPILDEDLQEAVESLLMDSAIHDAKSLYYAMKGLGTDEDILIEILCTRNNAQMKEINEAYERMYENSLETDLKGDTSGDLETLLVQLSKGQRDESTKVDNQMAKNDAKELQEAGVANWGTDEGKFIRIFTLRSKPQLGATFPEYKKLTNIDITESIDAEMDGDMQKAYMTLVKCSRDPISFRLGKLQRALTEKDTKAVASIILTKNKAQIDELAAAYKRSNKVELAGEVDKKCEGDMKTLILAKLGRAKEASKKQQKKPGDKQTGDSQNAAKLKGNEAAPSGKVKEDHVAPMEKDLDELHKAIDDDIKNKVVDIIARHCDEKSKLKELKEKYKQKHGQDLLEALKPILDEQQLQDAMQSLFMEASSYDAKLLYNAMKGLGTDEDILIEILCARNNAEMQAIGKAYSDQYGRSLEKDIKGDTSGDFEDLLVELTKGKRDESSKVDKNLAKTDAEALMQAGFLGTDKSKFTEVFTQRSFTHLRVMFQEYKRISNQEMETSIEEEMNQDMEKGFSVLVKYFRDPANFYAVKLHDSFEKDDTDTAGRLILTSTTVELADIIAGYKALYKRDVSSDAETKFSENMKKLILPRLKKGGQKRTEKEKAGNASKKSVKQVNAAGKKAPTKSDSNKKSTKTSKKKAPQDDNMDYSELRDAIDSGDQKKVKDIVCRNLESKDKAKKLVDDYNSRYGKELFESLDDNLDEDLLEALVALSLSTAQYDARTLNLAMTGFFTKELILIEMFSTRTNEEIAAIRQAYKKKYRKDLIAVIKDETSGDFQTLLVELCKGQREEGEEINDDLAHKDAESLLEAGIKKWGTDEETFIEIFTTRSFAQLRAMLPEYKEWAKCEMEDTISSEMSGDLCEGLQILVKCIRNKDQFLADKLQEALKDNDTKTVTRRILGESKIQDINKVYNATYKPELSAEVDKKCSNELKKVLLPKLKGTEKDGGPTKDEKAIAQKTESNTDQYSEKPEKPRENDKGMENQAEEQKKEERPPLNVEAHEYHGTLKPADNFNPSEDAEALNNAMKGFGSDEDAILSVLGSRTHNQRQEIAEKFEQDYGKNLVEELKSELGGKFEDAIIALMSSSELYDANSLHDAMSGLGTNEAVLIEILCSRSSQEIQAIKSAFKKVHGKDLVDEIESETSGDLQSTLIKLAQGTRGNSSKNVDENRAYEDAKKLFEAGEKEKWGTNESVFVNILTNRSSRQLQATFEAYKHVAKKDIMESINDELTGDFHDSIAAIVRCTRNPPLYFAEVLENALSGMSADSKDVARVVITRSEVDLAEIKTEYNKKAGVSLKQAIENQMKGDLEKLLLLIVGD</sequence>
<feature type="region of interest" description="Disordered" evidence="8">
    <location>
        <begin position="876"/>
        <end position="916"/>
    </location>
</feature>
<feature type="compositionally biased region" description="Basic and acidic residues" evidence="8">
    <location>
        <begin position="173"/>
        <end position="218"/>
    </location>
</feature>
<dbReference type="SUPFAM" id="SSF47874">
    <property type="entry name" value="Annexin"/>
    <property type="match status" value="5"/>
</dbReference>
<dbReference type="GO" id="GO:0005886">
    <property type="term" value="C:plasma membrane"/>
    <property type="evidence" value="ECO:0007669"/>
    <property type="project" value="TreeGrafter"/>
</dbReference>
<dbReference type="InterPro" id="IPR037104">
    <property type="entry name" value="Annexin_sf"/>
</dbReference>
<dbReference type="GO" id="GO:0005737">
    <property type="term" value="C:cytoplasm"/>
    <property type="evidence" value="ECO:0007669"/>
    <property type="project" value="TreeGrafter"/>
</dbReference>
<organism evidence="9 10">
    <name type="scientific">Acropora cervicornis</name>
    <name type="common">Staghorn coral</name>
    <dbReference type="NCBI Taxonomy" id="6130"/>
    <lineage>
        <taxon>Eukaryota</taxon>
        <taxon>Metazoa</taxon>
        <taxon>Cnidaria</taxon>
        <taxon>Anthozoa</taxon>
        <taxon>Hexacorallia</taxon>
        <taxon>Scleractinia</taxon>
        <taxon>Astrocoeniina</taxon>
        <taxon>Acroporidae</taxon>
        <taxon>Acropora</taxon>
    </lineage>
</organism>
<keyword evidence="4 7" id="KW-0106">Calcium</keyword>
<dbReference type="FunFam" id="1.10.220.10:FF:000002">
    <property type="entry name" value="Annexin"/>
    <property type="match status" value="5"/>
</dbReference>
<evidence type="ECO:0000313" key="9">
    <source>
        <dbReference type="EMBL" id="KAK2568628.1"/>
    </source>
</evidence>
<dbReference type="PROSITE" id="PS51897">
    <property type="entry name" value="ANNEXIN_2"/>
    <property type="match status" value="13"/>
</dbReference>
<feature type="compositionally biased region" description="Basic and acidic residues" evidence="8">
    <location>
        <begin position="560"/>
        <end position="578"/>
    </location>
</feature>
<feature type="compositionally biased region" description="Basic and acidic residues" evidence="8">
    <location>
        <begin position="1565"/>
        <end position="1580"/>
    </location>
</feature>
<dbReference type="PANTHER" id="PTHR10502:SF233">
    <property type="entry name" value="ANNEXIN B9"/>
    <property type="match status" value="1"/>
</dbReference>
<feature type="compositionally biased region" description="Basic and acidic residues" evidence="8">
    <location>
        <begin position="532"/>
        <end position="551"/>
    </location>
</feature>
<comment type="similarity">
    <text evidence="1 7">Belongs to the annexin family.</text>
</comment>
<keyword evidence="10" id="KW-1185">Reference proteome</keyword>
<feature type="region of interest" description="Disordered" evidence="8">
    <location>
        <begin position="1564"/>
        <end position="1621"/>
    </location>
</feature>
<keyword evidence="6 7" id="KW-0111">Calcium/phospholipid-binding</keyword>
<feature type="compositionally biased region" description="Acidic residues" evidence="8">
    <location>
        <begin position="159"/>
        <end position="172"/>
    </location>
</feature>
<evidence type="ECO:0000313" key="10">
    <source>
        <dbReference type="Proteomes" id="UP001249851"/>
    </source>
</evidence>
<evidence type="ECO:0000256" key="4">
    <source>
        <dbReference type="ARBA" id="ARBA00022837"/>
    </source>
</evidence>
<protein>
    <recommendedName>
        <fullName evidence="7">Annexin</fullName>
    </recommendedName>
</protein>
<dbReference type="GO" id="GO:0005634">
    <property type="term" value="C:nucleus"/>
    <property type="evidence" value="ECO:0007669"/>
    <property type="project" value="TreeGrafter"/>
</dbReference>
<dbReference type="GO" id="GO:0005544">
    <property type="term" value="F:calcium-dependent phospholipid binding"/>
    <property type="evidence" value="ECO:0007669"/>
    <property type="project" value="UniProtKB-KW"/>
</dbReference>
<keyword evidence="3 7" id="KW-0677">Repeat</keyword>
<evidence type="ECO:0000256" key="2">
    <source>
        <dbReference type="ARBA" id="ARBA00008315"/>
    </source>
</evidence>
<feature type="compositionally biased region" description="Basic and acidic residues" evidence="8">
    <location>
        <begin position="1591"/>
        <end position="1621"/>
    </location>
</feature>
<feature type="compositionally biased region" description="Basic residues" evidence="8">
    <location>
        <begin position="519"/>
        <end position="531"/>
    </location>
</feature>
<evidence type="ECO:0000256" key="5">
    <source>
        <dbReference type="ARBA" id="ARBA00023216"/>
    </source>
</evidence>
<comment type="similarity">
    <text evidence="2">Belongs to the CFAP97 family.</text>
</comment>
<dbReference type="SMART" id="SM00335">
    <property type="entry name" value="ANX"/>
    <property type="match status" value="14"/>
</dbReference>
<evidence type="ECO:0000256" key="6">
    <source>
        <dbReference type="ARBA" id="ARBA00023302"/>
    </source>
</evidence>
<dbReference type="PRINTS" id="PR00196">
    <property type="entry name" value="ANNEXIN"/>
</dbReference>
<dbReference type="FunFam" id="1.10.220.10:FF:000003">
    <property type="entry name" value="Annexin"/>
    <property type="match status" value="5"/>
</dbReference>
<dbReference type="FunFam" id="1.10.220.10:FF:000001">
    <property type="entry name" value="Annexin"/>
    <property type="match status" value="1"/>
</dbReference>
<evidence type="ECO:0000256" key="3">
    <source>
        <dbReference type="ARBA" id="ARBA00022737"/>
    </source>
</evidence>
<reference evidence="9" key="1">
    <citation type="journal article" date="2023" name="G3 (Bethesda)">
        <title>Whole genome assembly and annotation of the endangered Caribbean coral Acropora cervicornis.</title>
        <authorList>
            <person name="Selwyn J.D."/>
            <person name="Vollmer S.V."/>
        </authorList>
    </citation>
    <scope>NUCLEOTIDE SEQUENCE</scope>
    <source>
        <strain evidence="9">K2</strain>
    </source>
</reference>
<dbReference type="GO" id="GO:0032509">
    <property type="term" value="P:endosome transport via multivesicular body sorting pathway"/>
    <property type="evidence" value="ECO:0007669"/>
    <property type="project" value="TreeGrafter"/>
</dbReference>
<comment type="caution">
    <text evidence="9">The sequence shown here is derived from an EMBL/GenBank/DDBJ whole genome shotgun (WGS) entry which is preliminary data.</text>
</comment>
<feature type="region of interest" description="Disordered" evidence="8">
    <location>
        <begin position="158"/>
        <end position="218"/>
    </location>
</feature>
<dbReference type="Gene3D" id="1.10.220.10">
    <property type="entry name" value="Annexin"/>
    <property type="match status" value="16"/>
</dbReference>
<dbReference type="PROSITE" id="PS00223">
    <property type="entry name" value="ANNEXIN_1"/>
    <property type="match status" value="8"/>
</dbReference>
<feature type="region of interest" description="Disordered" evidence="8">
    <location>
        <begin position="519"/>
        <end position="578"/>
    </location>
</feature>
<dbReference type="FunFam" id="1.10.220.10:FF:000004">
    <property type="entry name" value="Annexin"/>
    <property type="match status" value="1"/>
</dbReference>
<name>A0AAD9QWJ1_ACRCE</name>
<dbReference type="Pfam" id="PF00191">
    <property type="entry name" value="Annexin"/>
    <property type="match status" value="13"/>
</dbReference>
<dbReference type="InterPro" id="IPR029488">
    <property type="entry name" value="Hmw/CFAP97"/>
</dbReference>
<feature type="compositionally biased region" description="Basic and acidic residues" evidence="8">
    <location>
        <begin position="876"/>
        <end position="892"/>
    </location>
</feature>
<evidence type="ECO:0000256" key="8">
    <source>
        <dbReference type="SAM" id="MobiDB-lite"/>
    </source>
</evidence>
<feature type="region of interest" description="Disordered" evidence="8">
    <location>
        <begin position="1215"/>
        <end position="1279"/>
    </location>
</feature>
<accession>A0AAD9QWJ1</accession>